<dbReference type="PANTHER" id="PTHR45348">
    <property type="entry name" value="HYPOTHETICAL OXIDOREDUCTASE (EUROFUNG)"/>
    <property type="match status" value="1"/>
</dbReference>
<dbReference type="SMART" id="SM00829">
    <property type="entry name" value="PKS_ER"/>
    <property type="match status" value="1"/>
</dbReference>
<dbReference type="Pfam" id="PF08240">
    <property type="entry name" value="ADH_N"/>
    <property type="match status" value="1"/>
</dbReference>
<sequence length="393" mass="42753">MATSSLPTGIPQTHQALAIIAPREPLQSITVPTVPPKEDEVLIHVKWTASTPLDLHRADGGLLIGPDSPPHIMGTCYAGTVAALPPNPSPPAHIQVGDPVFGFVQDGNPLEAGIQEYVTVPSYKVSKLPRNLSLQEAVTAPTNLITTFHAATKDLELELPWPIPDGWKPKEAESPILIWGAASSVGLYTVQVFSHWGYKNLLAVASRKHHESLKSMGARECFDYNDAGVVEKILAYVESTMSTTTSGTSADGPRVPFILDCIGSTEGTLRPLTRIAEKGSKVAVMLPVINVHAGDDQVPEYEMDVAKVKVDWEDGTVVRGVRTFFYAENPFLRDHFHRDIMPALLEQAAVQPNPQKVIEGKTLLERAHKALDLLRSRAPSGEKLVWRVAGDDE</sequence>
<dbReference type="InterPro" id="IPR013154">
    <property type="entry name" value="ADH-like_N"/>
</dbReference>
<dbReference type="AlphaFoldDB" id="A0AAV9HMM7"/>
<dbReference type="PANTHER" id="PTHR45348:SF3">
    <property type="entry name" value="ENOYL REDUCTASE (ER) DOMAIN-CONTAINING PROTEIN"/>
    <property type="match status" value="1"/>
</dbReference>
<dbReference type="CDD" id="cd08249">
    <property type="entry name" value="enoyl_reductase_like"/>
    <property type="match status" value="1"/>
</dbReference>
<evidence type="ECO:0000313" key="5">
    <source>
        <dbReference type="Proteomes" id="UP001321749"/>
    </source>
</evidence>
<dbReference type="Proteomes" id="UP001321749">
    <property type="component" value="Unassembled WGS sequence"/>
</dbReference>
<dbReference type="SUPFAM" id="SSF50129">
    <property type="entry name" value="GroES-like"/>
    <property type="match status" value="1"/>
</dbReference>
<keyword evidence="2" id="KW-0560">Oxidoreductase</keyword>
<comment type="similarity">
    <text evidence="1">Belongs to the zinc-containing alcohol dehydrogenase family.</text>
</comment>
<comment type="caution">
    <text evidence="4">The sequence shown here is derived from an EMBL/GenBank/DDBJ whole genome shotgun (WGS) entry which is preliminary data.</text>
</comment>
<dbReference type="EMBL" id="MU865004">
    <property type="protein sequence ID" value="KAK4460798.1"/>
    <property type="molecule type" value="Genomic_DNA"/>
</dbReference>
<feature type="domain" description="Enoyl reductase (ER)" evidence="3">
    <location>
        <begin position="24"/>
        <end position="385"/>
    </location>
</feature>
<evidence type="ECO:0000259" key="3">
    <source>
        <dbReference type="SMART" id="SM00829"/>
    </source>
</evidence>
<evidence type="ECO:0000313" key="4">
    <source>
        <dbReference type="EMBL" id="KAK4460798.1"/>
    </source>
</evidence>
<dbReference type="InterPro" id="IPR047122">
    <property type="entry name" value="Trans-enoyl_RdTase-like"/>
</dbReference>
<evidence type="ECO:0000256" key="2">
    <source>
        <dbReference type="ARBA" id="ARBA00023002"/>
    </source>
</evidence>
<dbReference type="SUPFAM" id="SSF51735">
    <property type="entry name" value="NAD(P)-binding Rossmann-fold domains"/>
    <property type="match status" value="1"/>
</dbReference>
<reference evidence="4" key="2">
    <citation type="submission" date="2023-06" db="EMBL/GenBank/DDBJ databases">
        <authorList>
            <consortium name="Lawrence Berkeley National Laboratory"/>
            <person name="Mondo S.J."/>
            <person name="Hensen N."/>
            <person name="Bonometti L."/>
            <person name="Westerberg I."/>
            <person name="Brannstrom I.O."/>
            <person name="Guillou S."/>
            <person name="Cros-Aarteil S."/>
            <person name="Calhoun S."/>
            <person name="Haridas S."/>
            <person name="Kuo A."/>
            <person name="Pangilinan J."/>
            <person name="Riley R."/>
            <person name="Labutti K."/>
            <person name="Andreopoulos B."/>
            <person name="Lipzen A."/>
            <person name="Chen C."/>
            <person name="Yanf M."/>
            <person name="Daum C."/>
            <person name="Ng V."/>
            <person name="Clum A."/>
            <person name="Steindorff A."/>
            <person name="Ohm R."/>
            <person name="Martin F."/>
            <person name="Silar P."/>
            <person name="Natvig D."/>
            <person name="Lalanne C."/>
            <person name="Gautier V."/>
            <person name="Ament-Velasquez S.L."/>
            <person name="Kruys A."/>
            <person name="Hutchinson M.I."/>
            <person name="Powell A.J."/>
            <person name="Barry K."/>
            <person name="Miller A.N."/>
            <person name="Grigoriev I.V."/>
            <person name="Debuchy R."/>
            <person name="Gladieux P."/>
            <person name="Thoren M.H."/>
            <person name="Johannesson H."/>
        </authorList>
    </citation>
    <scope>NUCLEOTIDE SEQUENCE</scope>
    <source>
        <strain evidence="4">PSN324</strain>
    </source>
</reference>
<dbReference type="Gene3D" id="3.90.180.10">
    <property type="entry name" value="Medium-chain alcohol dehydrogenases, catalytic domain"/>
    <property type="match status" value="1"/>
</dbReference>
<reference evidence="4" key="1">
    <citation type="journal article" date="2023" name="Mol. Phylogenet. Evol.">
        <title>Genome-scale phylogeny and comparative genomics of the fungal order Sordariales.</title>
        <authorList>
            <person name="Hensen N."/>
            <person name="Bonometti L."/>
            <person name="Westerberg I."/>
            <person name="Brannstrom I.O."/>
            <person name="Guillou S."/>
            <person name="Cros-Aarteil S."/>
            <person name="Calhoun S."/>
            <person name="Haridas S."/>
            <person name="Kuo A."/>
            <person name="Mondo S."/>
            <person name="Pangilinan J."/>
            <person name="Riley R."/>
            <person name="LaButti K."/>
            <person name="Andreopoulos B."/>
            <person name="Lipzen A."/>
            <person name="Chen C."/>
            <person name="Yan M."/>
            <person name="Daum C."/>
            <person name="Ng V."/>
            <person name="Clum A."/>
            <person name="Steindorff A."/>
            <person name="Ohm R.A."/>
            <person name="Martin F."/>
            <person name="Silar P."/>
            <person name="Natvig D.O."/>
            <person name="Lalanne C."/>
            <person name="Gautier V."/>
            <person name="Ament-Velasquez S.L."/>
            <person name="Kruys A."/>
            <person name="Hutchinson M.I."/>
            <person name="Powell A.J."/>
            <person name="Barry K."/>
            <person name="Miller A.N."/>
            <person name="Grigoriev I.V."/>
            <person name="Debuchy R."/>
            <person name="Gladieux P."/>
            <person name="Hiltunen Thoren M."/>
            <person name="Johannesson H."/>
        </authorList>
    </citation>
    <scope>NUCLEOTIDE SEQUENCE</scope>
    <source>
        <strain evidence="4">PSN324</strain>
    </source>
</reference>
<name>A0AAV9HMM7_9PEZI</name>
<organism evidence="4 5">
    <name type="scientific">Cladorrhinum samala</name>
    <dbReference type="NCBI Taxonomy" id="585594"/>
    <lineage>
        <taxon>Eukaryota</taxon>
        <taxon>Fungi</taxon>
        <taxon>Dikarya</taxon>
        <taxon>Ascomycota</taxon>
        <taxon>Pezizomycotina</taxon>
        <taxon>Sordariomycetes</taxon>
        <taxon>Sordariomycetidae</taxon>
        <taxon>Sordariales</taxon>
        <taxon>Podosporaceae</taxon>
        <taxon>Cladorrhinum</taxon>
    </lineage>
</organism>
<dbReference type="Gene3D" id="3.40.50.720">
    <property type="entry name" value="NAD(P)-binding Rossmann-like Domain"/>
    <property type="match status" value="1"/>
</dbReference>
<accession>A0AAV9HMM7</accession>
<evidence type="ECO:0000256" key="1">
    <source>
        <dbReference type="ARBA" id="ARBA00008072"/>
    </source>
</evidence>
<keyword evidence="5" id="KW-1185">Reference proteome</keyword>
<gene>
    <name evidence="4" type="ORF">QBC42DRAFT_339451</name>
</gene>
<dbReference type="InterPro" id="IPR036291">
    <property type="entry name" value="NAD(P)-bd_dom_sf"/>
</dbReference>
<protein>
    <submittedName>
        <fullName evidence="4">Chaperonin 10-like protein</fullName>
    </submittedName>
</protein>
<proteinExistence type="inferred from homology"/>
<dbReference type="GO" id="GO:0016651">
    <property type="term" value="F:oxidoreductase activity, acting on NAD(P)H"/>
    <property type="evidence" value="ECO:0007669"/>
    <property type="project" value="InterPro"/>
</dbReference>
<dbReference type="InterPro" id="IPR011032">
    <property type="entry name" value="GroES-like_sf"/>
</dbReference>
<dbReference type="InterPro" id="IPR020843">
    <property type="entry name" value="ER"/>
</dbReference>